<name>A0A1I3TTR3_9GAMM</name>
<dbReference type="InterPro" id="IPR011990">
    <property type="entry name" value="TPR-like_helical_dom_sf"/>
</dbReference>
<gene>
    <name evidence="3" type="ORF">SAMN05421680_1158</name>
    <name evidence="2" type="ORF">Xmau_02622</name>
</gene>
<sequence>MPFILIIFIQILCGVHVVRTDQERFWLYLIIGLPGIGCTIYILSIMLPEFFGGRYGQQGLSHILDKIAPERHINRQRDALMISENSENYTQLADELAWLGRLQEAIQNYQKALTGLFEHDPTIMAKLARVQFDNNDPIGCEKTLTELIQENPDFRSQDCHLLYARALQQMGNLDKAEEEYRVLVEYFTGPEARFRYYEMLCEKSDLISAKQQLETIAIIARRSKPHYRKLHKVWLQQARQELHKLN</sequence>
<evidence type="ECO:0000313" key="3">
    <source>
        <dbReference type="EMBL" id="SFJ73873.1"/>
    </source>
</evidence>
<dbReference type="SUPFAM" id="SSF48452">
    <property type="entry name" value="TPR-like"/>
    <property type="match status" value="1"/>
</dbReference>
<dbReference type="Proteomes" id="UP000198919">
    <property type="component" value="Unassembled WGS sequence"/>
</dbReference>
<evidence type="ECO:0000313" key="2">
    <source>
        <dbReference type="EMBL" id="PHM39616.1"/>
    </source>
</evidence>
<organism evidence="3 4">
    <name type="scientific">Xenorhabdus mauleonii</name>
    <dbReference type="NCBI Taxonomy" id="351675"/>
    <lineage>
        <taxon>Bacteria</taxon>
        <taxon>Pseudomonadati</taxon>
        <taxon>Pseudomonadota</taxon>
        <taxon>Gammaproteobacteria</taxon>
        <taxon>Enterobacterales</taxon>
        <taxon>Morganellaceae</taxon>
        <taxon>Xenorhabdus</taxon>
    </lineage>
</organism>
<dbReference type="EMBL" id="NITY01000009">
    <property type="protein sequence ID" value="PHM39616.1"/>
    <property type="molecule type" value="Genomic_DNA"/>
</dbReference>
<evidence type="ECO:0000313" key="5">
    <source>
        <dbReference type="Proteomes" id="UP000224607"/>
    </source>
</evidence>
<keyword evidence="1" id="KW-1133">Transmembrane helix</keyword>
<keyword evidence="1" id="KW-0472">Membrane</keyword>
<dbReference type="RefSeq" id="WP_092512012.1">
    <property type="nucleotide sequence ID" value="NZ_CAWNQB010000089.1"/>
</dbReference>
<dbReference type="OrthoDB" id="7559170at2"/>
<protein>
    <submittedName>
        <fullName evidence="3">Uncharacterized protein</fullName>
    </submittedName>
</protein>
<reference evidence="4" key="2">
    <citation type="submission" date="2016-10" db="EMBL/GenBank/DDBJ databases">
        <authorList>
            <person name="Varghese N."/>
            <person name="Submissions S."/>
        </authorList>
    </citation>
    <scope>NUCLEOTIDE SEQUENCE [LARGE SCALE GENOMIC DNA]</scope>
    <source>
        <strain evidence="4">DSM 17908</strain>
    </source>
</reference>
<dbReference type="PIRSF" id="PIRSF030959">
    <property type="entry name" value="UCP030959"/>
    <property type="match status" value="1"/>
</dbReference>
<evidence type="ECO:0000313" key="4">
    <source>
        <dbReference type="Proteomes" id="UP000198919"/>
    </source>
</evidence>
<reference evidence="2 5" key="3">
    <citation type="journal article" date="2017" name="Nat. Microbiol.">
        <title>Natural product diversity associated with the nematode symbionts Photorhabdus and Xenorhabdus.</title>
        <authorList>
            <person name="Tobias N.J."/>
            <person name="Wolff H."/>
            <person name="Djahanschiri B."/>
            <person name="Grundmann F."/>
            <person name="Kronenwerth M."/>
            <person name="Shi Y.M."/>
            <person name="Simonyi S."/>
            <person name="Grun P."/>
            <person name="Shapiro-Ilan D."/>
            <person name="Pidot S.J."/>
            <person name="Stinear T.P."/>
            <person name="Ebersberger I."/>
            <person name="Bode H.B."/>
        </authorList>
    </citation>
    <scope>NUCLEOTIDE SEQUENCE [LARGE SCALE GENOMIC DNA]</scope>
    <source>
        <strain evidence="2 5">DSM 17908</strain>
    </source>
</reference>
<dbReference type="Proteomes" id="UP000224607">
    <property type="component" value="Unassembled WGS sequence"/>
</dbReference>
<accession>A0A1I3TTR3</accession>
<dbReference type="Pfam" id="PF14559">
    <property type="entry name" value="TPR_19"/>
    <property type="match status" value="1"/>
</dbReference>
<evidence type="ECO:0000256" key="1">
    <source>
        <dbReference type="SAM" id="Phobius"/>
    </source>
</evidence>
<dbReference type="EMBL" id="FORG01000015">
    <property type="protein sequence ID" value="SFJ73873.1"/>
    <property type="molecule type" value="Genomic_DNA"/>
</dbReference>
<dbReference type="InterPro" id="IPR014562">
    <property type="entry name" value="UCP030959_TPR_rpt-cont"/>
</dbReference>
<dbReference type="Pfam" id="PF13181">
    <property type="entry name" value="TPR_8"/>
    <property type="match status" value="1"/>
</dbReference>
<feature type="transmembrane region" description="Helical" evidence="1">
    <location>
        <begin position="27"/>
        <end position="47"/>
    </location>
</feature>
<keyword evidence="5" id="KW-1185">Reference proteome</keyword>
<keyword evidence="1" id="KW-0812">Transmembrane</keyword>
<proteinExistence type="predicted"/>
<dbReference type="Gene3D" id="1.25.40.10">
    <property type="entry name" value="Tetratricopeptide repeat domain"/>
    <property type="match status" value="1"/>
</dbReference>
<dbReference type="STRING" id="351675.SAMN05421680_1158"/>
<reference evidence="3" key="1">
    <citation type="submission" date="2016-10" db="EMBL/GenBank/DDBJ databases">
        <authorList>
            <person name="de Groot N.N."/>
        </authorList>
    </citation>
    <scope>NUCLEOTIDE SEQUENCE [LARGE SCALE GENOMIC DNA]</scope>
    <source>
        <strain evidence="3">DSM 17908</strain>
    </source>
</reference>
<dbReference type="AlphaFoldDB" id="A0A1I3TTR3"/>
<dbReference type="InterPro" id="IPR019734">
    <property type="entry name" value="TPR_rpt"/>
</dbReference>